<dbReference type="CDD" id="cd07185">
    <property type="entry name" value="OmpA_C-like"/>
    <property type="match status" value="1"/>
</dbReference>
<dbReference type="RefSeq" id="WP_310052886.1">
    <property type="nucleotide sequence ID" value="NZ_JAVDVW010000001.1"/>
</dbReference>
<dbReference type="InterPro" id="IPR036737">
    <property type="entry name" value="OmpA-like_sf"/>
</dbReference>
<dbReference type="Pfam" id="PF00691">
    <property type="entry name" value="OmpA"/>
    <property type="match status" value="1"/>
</dbReference>
<evidence type="ECO:0000256" key="1">
    <source>
        <dbReference type="ARBA" id="ARBA00004442"/>
    </source>
</evidence>
<comment type="caution">
    <text evidence="7">The sequence shown here is derived from an EMBL/GenBank/DDBJ whole genome shotgun (WGS) entry which is preliminary data.</text>
</comment>
<keyword evidence="3" id="KW-0998">Cell outer membrane</keyword>
<dbReference type="Proteomes" id="UP001267878">
    <property type="component" value="Unassembled WGS sequence"/>
</dbReference>
<keyword evidence="5" id="KW-0732">Signal</keyword>
<dbReference type="InterPro" id="IPR006664">
    <property type="entry name" value="OMP_bac"/>
</dbReference>
<dbReference type="SUPFAM" id="SSF103088">
    <property type="entry name" value="OmpA-like"/>
    <property type="match status" value="1"/>
</dbReference>
<evidence type="ECO:0000259" key="6">
    <source>
        <dbReference type="PROSITE" id="PS51123"/>
    </source>
</evidence>
<dbReference type="PRINTS" id="PR01021">
    <property type="entry name" value="OMPADOMAIN"/>
</dbReference>
<dbReference type="EMBL" id="JAVDVW010000001">
    <property type="protein sequence ID" value="MDR7098803.1"/>
    <property type="molecule type" value="Genomic_DNA"/>
</dbReference>
<dbReference type="InterPro" id="IPR006665">
    <property type="entry name" value="OmpA-like"/>
</dbReference>
<name>A0ABU1VNW9_9GAMM</name>
<organism evidence="7 8">
    <name type="scientific">Agrilutibacter niabensis</name>
    <dbReference type="NCBI Taxonomy" id="380628"/>
    <lineage>
        <taxon>Bacteria</taxon>
        <taxon>Pseudomonadati</taxon>
        <taxon>Pseudomonadota</taxon>
        <taxon>Gammaproteobacteria</taxon>
        <taxon>Lysobacterales</taxon>
        <taxon>Lysobacteraceae</taxon>
        <taxon>Agrilutibacter</taxon>
    </lineage>
</organism>
<evidence type="ECO:0000256" key="4">
    <source>
        <dbReference type="PROSITE-ProRule" id="PRU00473"/>
    </source>
</evidence>
<reference evidence="7 8" key="1">
    <citation type="submission" date="2023-07" db="EMBL/GenBank/DDBJ databases">
        <title>Sorghum-associated microbial communities from plants grown in Nebraska, USA.</title>
        <authorList>
            <person name="Schachtman D."/>
        </authorList>
    </citation>
    <scope>NUCLEOTIDE SEQUENCE [LARGE SCALE GENOMIC DNA]</scope>
    <source>
        <strain evidence="7 8">BE187</strain>
    </source>
</reference>
<evidence type="ECO:0000256" key="3">
    <source>
        <dbReference type="ARBA" id="ARBA00023237"/>
    </source>
</evidence>
<proteinExistence type="predicted"/>
<dbReference type="Gene3D" id="3.30.1330.60">
    <property type="entry name" value="OmpA-like domain"/>
    <property type="match status" value="1"/>
</dbReference>
<gene>
    <name evidence="7" type="ORF">J2X04_001150</name>
</gene>
<keyword evidence="8" id="KW-1185">Reference proteome</keyword>
<dbReference type="PANTHER" id="PTHR30329:SF21">
    <property type="entry name" value="LIPOPROTEIN YIAD-RELATED"/>
    <property type="match status" value="1"/>
</dbReference>
<dbReference type="PANTHER" id="PTHR30329">
    <property type="entry name" value="STATOR ELEMENT OF FLAGELLAR MOTOR COMPLEX"/>
    <property type="match status" value="1"/>
</dbReference>
<feature type="domain" description="OmpA-like" evidence="6">
    <location>
        <begin position="141"/>
        <end position="255"/>
    </location>
</feature>
<sequence>MITRKHPKQLMLIAAFVAMLAALPGFAAEKSTIRGMITAIQGDTITVKDSNNAEHTITVSPATTYKRTKGLTGAIRESAEHSALIPGLPIIADGMVEGSTFNATAISFKSDDFKTAQQVQAGVAPTSTRVDEMGKRIDDFGSYEALATTEVHFASGKTAISEKGKSDLMALAAKAKETNGYHIVLQGFTDSVGNAAANQRLSTMRAASVANFLQQKAGLMPGRVHAGDGMGVATDAGSGSNADARKVVVKLVVDKGVNAAKK</sequence>
<evidence type="ECO:0000313" key="8">
    <source>
        <dbReference type="Proteomes" id="UP001267878"/>
    </source>
</evidence>
<dbReference type="InterPro" id="IPR050330">
    <property type="entry name" value="Bact_OuterMem_StrucFunc"/>
</dbReference>
<comment type="subcellular location">
    <subcellularLocation>
        <location evidence="1">Cell outer membrane</location>
    </subcellularLocation>
</comment>
<accession>A0ABU1VNW9</accession>
<feature type="signal peptide" evidence="5">
    <location>
        <begin position="1"/>
        <end position="27"/>
    </location>
</feature>
<evidence type="ECO:0000313" key="7">
    <source>
        <dbReference type="EMBL" id="MDR7098803.1"/>
    </source>
</evidence>
<keyword evidence="2 4" id="KW-0472">Membrane</keyword>
<feature type="chain" id="PRO_5045528412" evidence="5">
    <location>
        <begin position="28"/>
        <end position="262"/>
    </location>
</feature>
<evidence type="ECO:0000256" key="5">
    <source>
        <dbReference type="SAM" id="SignalP"/>
    </source>
</evidence>
<evidence type="ECO:0000256" key="2">
    <source>
        <dbReference type="ARBA" id="ARBA00023136"/>
    </source>
</evidence>
<protein>
    <submittedName>
        <fullName evidence="7">Outer membrane protein OmpA-like peptidoglycan-associated protein</fullName>
    </submittedName>
</protein>
<dbReference type="PROSITE" id="PS51123">
    <property type="entry name" value="OMPA_2"/>
    <property type="match status" value="1"/>
</dbReference>